<name>A0A1G4J0I6_9SACH</name>
<dbReference type="Proteomes" id="UP000191024">
    <property type="component" value="Chromosome C"/>
</dbReference>
<dbReference type="AlphaFoldDB" id="A0A1G4J0I6"/>
<evidence type="ECO:0000256" key="9">
    <source>
        <dbReference type="SAM" id="MobiDB-lite"/>
    </source>
</evidence>
<evidence type="ECO:0000256" key="5">
    <source>
        <dbReference type="ARBA" id="ARBA00022491"/>
    </source>
</evidence>
<evidence type="ECO:0000313" key="10">
    <source>
        <dbReference type="EMBL" id="SCU83072.1"/>
    </source>
</evidence>
<evidence type="ECO:0000256" key="7">
    <source>
        <dbReference type="ARBA" id="ARBA00023163"/>
    </source>
</evidence>
<dbReference type="GO" id="GO:0005634">
    <property type="term" value="C:nucleus"/>
    <property type="evidence" value="ECO:0007669"/>
    <property type="project" value="UniProtKB-SubCell"/>
</dbReference>
<keyword evidence="5" id="KW-0678">Repressor</keyword>
<evidence type="ECO:0000313" key="11">
    <source>
        <dbReference type="Proteomes" id="UP000191024"/>
    </source>
</evidence>
<evidence type="ECO:0000256" key="1">
    <source>
        <dbReference type="ARBA" id="ARBA00004123"/>
    </source>
</evidence>
<feature type="compositionally biased region" description="Polar residues" evidence="9">
    <location>
        <begin position="137"/>
        <end position="151"/>
    </location>
</feature>
<evidence type="ECO:0000256" key="4">
    <source>
        <dbReference type="ARBA" id="ARBA00022490"/>
    </source>
</evidence>
<protein>
    <submittedName>
        <fullName evidence="10">LAMI_0C01904g1_1</fullName>
    </submittedName>
</protein>
<evidence type="ECO:0000256" key="8">
    <source>
        <dbReference type="ARBA" id="ARBA00023242"/>
    </source>
</evidence>
<sequence>MATESERRPLSVISNSRMNKLSGVSPVKDRKLTLPSITSIMNVEQEQGAETVVPDAAGTTTAADATVSAVAPVIVCEDDPYSLAAHKLRVRLQLAYYKYKTNQSHLKFRQLQRHEPRAGAARRLVVSQGAFRTPVKSVNPSRCLKPSSTTKKLAPAKSTPRSTSLPGSLQDTPISVKAAKQLLQLFSSAN</sequence>
<comment type="subcellular location">
    <subcellularLocation>
        <location evidence="2">Cytoplasm</location>
    </subcellularLocation>
    <subcellularLocation>
        <location evidence="1">Nucleus</location>
    </subcellularLocation>
</comment>
<accession>A0A1G4J0I6</accession>
<dbReference type="STRING" id="1230905.A0A1G4J0I6"/>
<keyword evidence="11" id="KW-1185">Reference proteome</keyword>
<dbReference type="OrthoDB" id="4061338at2759"/>
<dbReference type="EMBL" id="LT598466">
    <property type="protein sequence ID" value="SCU83072.1"/>
    <property type="molecule type" value="Genomic_DNA"/>
</dbReference>
<dbReference type="InterPro" id="IPR013734">
    <property type="entry name" value="TF_Nrm1/Whi5"/>
</dbReference>
<keyword evidence="4" id="KW-0963">Cytoplasm</keyword>
<proteinExistence type="inferred from homology"/>
<keyword evidence="7" id="KW-0804">Transcription</keyword>
<comment type="similarity">
    <text evidence="3">Belongs to the WHI5/NRM1 family.</text>
</comment>
<gene>
    <name evidence="10" type="ORF">LAMI_0C01904G</name>
</gene>
<keyword evidence="8" id="KW-0539">Nucleus</keyword>
<dbReference type="Pfam" id="PF08528">
    <property type="entry name" value="Whi5"/>
    <property type="match status" value="1"/>
</dbReference>
<organism evidence="10 11">
    <name type="scientific">Lachancea mirantina</name>
    <dbReference type="NCBI Taxonomy" id="1230905"/>
    <lineage>
        <taxon>Eukaryota</taxon>
        <taxon>Fungi</taxon>
        <taxon>Dikarya</taxon>
        <taxon>Ascomycota</taxon>
        <taxon>Saccharomycotina</taxon>
        <taxon>Saccharomycetes</taxon>
        <taxon>Saccharomycetales</taxon>
        <taxon>Saccharomycetaceae</taxon>
        <taxon>Lachancea</taxon>
    </lineage>
</organism>
<feature type="compositionally biased region" description="Polar residues" evidence="9">
    <location>
        <begin position="159"/>
        <end position="171"/>
    </location>
</feature>
<evidence type="ECO:0000256" key="2">
    <source>
        <dbReference type="ARBA" id="ARBA00004496"/>
    </source>
</evidence>
<dbReference type="GO" id="GO:0005737">
    <property type="term" value="C:cytoplasm"/>
    <property type="evidence" value="ECO:0007669"/>
    <property type="project" value="UniProtKB-SubCell"/>
</dbReference>
<evidence type="ECO:0000256" key="3">
    <source>
        <dbReference type="ARBA" id="ARBA00006922"/>
    </source>
</evidence>
<evidence type="ECO:0000256" key="6">
    <source>
        <dbReference type="ARBA" id="ARBA00023015"/>
    </source>
</evidence>
<reference evidence="11" key="1">
    <citation type="submission" date="2016-03" db="EMBL/GenBank/DDBJ databases">
        <authorList>
            <person name="Devillers H."/>
        </authorList>
    </citation>
    <scope>NUCLEOTIDE SEQUENCE [LARGE SCALE GENOMIC DNA]</scope>
</reference>
<keyword evidence="6" id="KW-0805">Transcription regulation</keyword>
<feature type="region of interest" description="Disordered" evidence="9">
    <location>
        <begin position="137"/>
        <end position="171"/>
    </location>
</feature>